<accession>A0A7J7NSE4</accession>
<gene>
    <name evidence="2" type="ORF">GIB67_025816</name>
</gene>
<dbReference type="EMBL" id="JACGCM010000604">
    <property type="protein sequence ID" value="KAF6170127.1"/>
    <property type="molecule type" value="Genomic_DNA"/>
</dbReference>
<reference evidence="2 3" key="1">
    <citation type="journal article" date="2020" name="IScience">
        <title>Genome Sequencing of the Endangered Kingdonia uniflora (Circaeasteraceae, Ranunculales) Reveals Potential Mechanisms of Evolutionary Specialization.</title>
        <authorList>
            <person name="Sun Y."/>
            <person name="Deng T."/>
            <person name="Zhang A."/>
            <person name="Moore M.J."/>
            <person name="Landis J.B."/>
            <person name="Lin N."/>
            <person name="Zhang H."/>
            <person name="Zhang X."/>
            <person name="Huang J."/>
            <person name="Zhang X."/>
            <person name="Sun H."/>
            <person name="Wang H."/>
        </authorList>
    </citation>
    <scope>NUCLEOTIDE SEQUENCE [LARGE SCALE GENOMIC DNA]</scope>
    <source>
        <strain evidence="2">TB1705</strain>
        <tissue evidence="2">Leaf</tissue>
    </source>
</reference>
<keyword evidence="3" id="KW-1185">Reference proteome</keyword>
<evidence type="ECO:0000313" key="3">
    <source>
        <dbReference type="Proteomes" id="UP000541444"/>
    </source>
</evidence>
<organism evidence="2 3">
    <name type="scientific">Kingdonia uniflora</name>
    <dbReference type="NCBI Taxonomy" id="39325"/>
    <lineage>
        <taxon>Eukaryota</taxon>
        <taxon>Viridiplantae</taxon>
        <taxon>Streptophyta</taxon>
        <taxon>Embryophyta</taxon>
        <taxon>Tracheophyta</taxon>
        <taxon>Spermatophyta</taxon>
        <taxon>Magnoliopsida</taxon>
        <taxon>Ranunculales</taxon>
        <taxon>Circaeasteraceae</taxon>
        <taxon>Kingdonia</taxon>
    </lineage>
</organism>
<sequence>MLSFWMRKMMLDFIGRMQTLCVSQGRGDPECPTRRSSGSTKAQWYPPNVPYVGYKGIVAQERLRNDNGKTEEDWENDAYKIYQGLNGGNDFKHREAYKILVRESRWANLRDDGLNHAENVPRNVARRTSENSSLVKSYGSNNLPDDPDDPPILNPQAKILN</sequence>
<dbReference type="AlphaFoldDB" id="A0A7J7NSE4"/>
<feature type="region of interest" description="Disordered" evidence="1">
    <location>
        <begin position="124"/>
        <end position="161"/>
    </location>
</feature>
<dbReference type="Proteomes" id="UP000541444">
    <property type="component" value="Unassembled WGS sequence"/>
</dbReference>
<evidence type="ECO:0000256" key="1">
    <source>
        <dbReference type="SAM" id="MobiDB-lite"/>
    </source>
</evidence>
<feature type="compositionally biased region" description="Polar residues" evidence="1">
    <location>
        <begin position="130"/>
        <end position="143"/>
    </location>
</feature>
<evidence type="ECO:0000313" key="2">
    <source>
        <dbReference type="EMBL" id="KAF6170127.1"/>
    </source>
</evidence>
<proteinExistence type="predicted"/>
<dbReference type="OrthoDB" id="696650at2759"/>
<name>A0A7J7NSE4_9MAGN</name>
<comment type="caution">
    <text evidence="2">The sequence shown here is derived from an EMBL/GenBank/DDBJ whole genome shotgun (WGS) entry which is preliminary data.</text>
</comment>
<protein>
    <submittedName>
        <fullName evidence="2">Uncharacterized protein</fullName>
    </submittedName>
</protein>